<evidence type="ECO:0000313" key="7">
    <source>
        <dbReference type="EMBL" id="GAA4430739.1"/>
    </source>
</evidence>
<dbReference type="Pfam" id="PF00291">
    <property type="entry name" value="PALP"/>
    <property type="match status" value="1"/>
</dbReference>
<keyword evidence="4" id="KW-0663">Pyridoxal phosphate</keyword>
<dbReference type="InterPro" id="IPR044561">
    <property type="entry name" value="ACT_ThrD-II-like"/>
</dbReference>
<keyword evidence="8" id="KW-1185">Reference proteome</keyword>
<dbReference type="Proteomes" id="UP001500622">
    <property type="component" value="Unassembled WGS sequence"/>
</dbReference>
<name>A0ABP8LJD0_9MICO</name>
<dbReference type="RefSeq" id="WP_345217813.1">
    <property type="nucleotide sequence ID" value="NZ_BAABGN010000013.1"/>
</dbReference>
<evidence type="ECO:0000256" key="5">
    <source>
        <dbReference type="ARBA" id="ARBA00023239"/>
    </source>
</evidence>
<keyword evidence="5" id="KW-0456">Lyase</keyword>
<dbReference type="InterPro" id="IPR050147">
    <property type="entry name" value="Ser/Thr_Dehydratase"/>
</dbReference>
<sequence>MSEPEPTDFDPGLATFTEAAEAISAVVHRTPVESSASLSRLTGGQVWLKAENLQRAGSFKIRGAYLRMSRLGTEQRRLGVVAASAGNHAQGVALAARELGISAKVFMPLGAALPKLDATRQYGAEVVQAGGNLTEALEAAHAEAAGTGRVLIHPYDHADIVTGQGTLGLEILQQVPDARTIIVPTGGGGLLAGVAAAAHAVDPDITVVGVQAAGAATYPRSLAEGRPVPWAAVDTMADGIAVGVPGDVPFSVIRRHAIHVRTVGESELSRAVLYVAERAKMVVEPSGAAGVAALLGDPDAFPGPVVVLLSGGNVDPLILLRIVRHGMSASGRYLEMRVRVRDSPGSLAALLQDLAGDGANVLSVEHIRTYAELAVDEVEISVELEAQGPDHCDSVLQMLHDRGYHVVGSRAG</sequence>
<dbReference type="InterPro" id="IPR005789">
    <property type="entry name" value="Thr_deHydtase_catblc"/>
</dbReference>
<comment type="caution">
    <text evidence="7">The sequence shown here is derived from an EMBL/GenBank/DDBJ whole genome shotgun (WGS) entry which is preliminary data.</text>
</comment>
<evidence type="ECO:0000259" key="6">
    <source>
        <dbReference type="PROSITE" id="PS51671"/>
    </source>
</evidence>
<dbReference type="InterPro" id="IPR001926">
    <property type="entry name" value="TrpB-like_PALP"/>
</dbReference>
<dbReference type="PANTHER" id="PTHR48078:SF6">
    <property type="entry name" value="L-THREONINE DEHYDRATASE CATABOLIC TDCB"/>
    <property type="match status" value="1"/>
</dbReference>
<dbReference type="CDD" id="cd01562">
    <property type="entry name" value="Thr-dehyd"/>
    <property type="match status" value="1"/>
</dbReference>
<feature type="domain" description="ACT" evidence="6">
    <location>
        <begin position="335"/>
        <end position="412"/>
    </location>
</feature>
<evidence type="ECO:0000256" key="1">
    <source>
        <dbReference type="ARBA" id="ARBA00001933"/>
    </source>
</evidence>
<dbReference type="CDD" id="cd04886">
    <property type="entry name" value="ACT_ThrD-II-like"/>
    <property type="match status" value="1"/>
</dbReference>
<comment type="cofactor">
    <cofactor evidence="1">
        <name>pyridoxal 5'-phosphate</name>
        <dbReference type="ChEBI" id="CHEBI:597326"/>
    </cofactor>
</comment>
<dbReference type="EMBL" id="BAABGN010000013">
    <property type="protein sequence ID" value="GAA4430739.1"/>
    <property type="molecule type" value="Genomic_DNA"/>
</dbReference>
<dbReference type="Gene3D" id="3.40.50.1100">
    <property type="match status" value="2"/>
</dbReference>
<organism evidence="7 8">
    <name type="scientific">Georgenia halophila</name>
    <dbReference type="NCBI Taxonomy" id="620889"/>
    <lineage>
        <taxon>Bacteria</taxon>
        <taxon>Bacillati</taxon>
        <taxon>Actinomycetota</taxon>
        <taxon>Actinomycetes</taxon>
        <taxon>Micrococcales</taxon>
        <taxon>Bogoriellaceae</taxon>
        <taxon>Georgenia</taxon>
    </lineage>
</organism>
<reference evidence="8" key="1">
    <citation type="journal article" date="2019" name="Int. J. Syst. Evol. Microbiol.">
        <title>The Global Catalogue of Microorganisms (GCM) 10K type strain sequencing project: providing services to taxonomists for standard genome sequencing and annotation.</title>
        <authorList>
            <consortium name="The Broad Institute Genomics Platform"/>
            <consortium name="The Broad Institute Genome Sequencing Center for Infectious Disease"/>
            <person name="Wu L."/>
            <person name="Ma J."/>
        </authorList>
    </citation>
    <scope>NUCLEOTIDE SEQUENCE [LARGE SCALE GENOMIC DNA]</scope>
    <source>
        <strain evidence="8">JCM 17810</strain>
    </source>
</reference>
<dbReference type="NCBIfam" id="TIGR01127">
    <property type="entry name" value="ilvA_1Cterm"/>
    <property type="match status" value="1"/>
</dbReference>
<protein>
    <recommendedName>
        <fullName evidence="3">threonine ammonia-lyase</fullName>
        <ecNumber evidence="3">4.3.1.19</ecNumber>
    </recommendedName>
</protein>
<comment type="similarity">
    <text evidence="2">Belongs to the serine/threonine dehydratase family.</text>
</comment>
<dbReference type="PROSITE" id="PS51671">
    <property type="entry name" value="ACT"/>
    <property type="match status" value="1"/>
</dbReference>
<evidence type="ECO:0000256" key="3">
    <source>
        <dbReference type="ARBA" id="ARBA00012096"/>
    </source>
</evidence>
<evidence type="ECO:0000256" key="2">
    <source>
        <dbReference type="ARBA" id="ARBA00010869"/>
    </source>
</evidence>
<dbReference type="PANTHER" id="PTHR48078">
    <property type="entry name" value="THREONINE DEHYDRATASE, MITOCHONDRIAL-RELATED"/>
    <property type="match status" value="1"/>
</dbReference>
<evidence type="ECO:0000313" key="8">
    <source>
        <dbReference type="Proteomes" id="UP001500622"/>
    </source>
</evidence>
<dbReference type="EC" id="4.3.1.19" evidence="3"/>
<dbReference type="InterPro" id="IPR002912">
    <property type="entry name" value="ACT_dom"/>
</dbReference>
<evidence type="ECO:0000256" key="4">
    <source>
        <dbReference type="ARBA" id="ARBA00022898"/>
    </source>
</evidence>
<accession>A0ABP8LJD0</accession>
<gene>
    <name evidence="7" type="primary">ilvA_2</name>
    <name evidence="7" type="ORF">GCM10023169_34510</name>
</gene>
<dbReference type="InterPro" id="IPR036052">
    <property type="entry name" value="TrpB-like_PALP_sf"/>
</dbReference>
<proteinExistence type="inferred from homology"/>
<dbReference type="SUPFAM" id="SSF53686">
    <property type="entry name" value="Tryptophan synthase beta subunit-like PLP-dependent enzymes"/>
    <property type="match status" value="1"/>
</dbReference>